<comment type="subcellular location">
    <subcellularLocation>
        <location evidence="1 15">Mitochondrion membrane</location>
        <topology evidence="1 15">Multi-pass membrane protein</topology>
    </subcellularLocation>
</comment>
<organism evidence="17">
    <name type="scientific">Sardina pilchardus</name>
    <name type="common">European pilchard</name>
    <name type="synonym">Clupea pilchardus</name>
    <dbReference type="NCBI Taxonomy" id="27697"/>
    <lineage>
        <taxon>Eukaryota</taxon>
        <taxon>Metazoa</taxon>
        <taxon>Chordata</taxon>
        <taxon>Craniata</taxon>
        <taxon>Vertebrata</taxon>
        <taxon>Euteleostomi</taxon>
        <taxon>Actinopterygii</taxon>
        <taxon>Neopterygii</taxon>
        <taxon>Teleostei</taxon>
        <taxon>Clupei</taxon>
        <taxon>Clupeiformes</taxon>
        <taxon>Clupeoidei</taxon>
        <taxon>Clupeidae</taxon>
        <taxon>Sardina</taxon>
    </lineage>
</organism>
<keyword evidence="15" id="KW-0830">Ubiquinone</keyword>
<feature type="transmembrane region" description="Helical" evidence="15">
    <location>
        <begin position="57"/>
        <end position="83"/>
    </location>
</feature>
<evidence type="ECO:0000256" key="15">
    <source>
        <dbReference type="RuleBase" id="RU004430"/>
    </source>
</evidence>
<evidence type="ECO:0000256" key="7">
    <source>
        <dbReference type="ARBA" id="ARBA00022692"/>
    </source>
</evidence>
<evidence type="ECO:0000256" key="14">
    <source>
        <dbReference type="ARBA" id="ARBA00049551"/>
    </source>
</evidence>
<dbReference type="RefSeq" id="YP_001293864.1">
    <property type="nucleotide sequence ID" value="NC_009592.1"/>
</dbReference>
<sequence>MADLLNLFMEYLWLVGFVIGALGVGINPAPHFAALGLVMCSGACCVILVFSKATALAVVLLLIYLGGMLVVLAFSCACAGGLSFDEPFEASPHDAAAFVIIGFIVGMMYLVPECVRRLGGVFSDVKEYPVSSSDIEGLPLVFSLGGAMMVLCAHALFLTLLVVMEVVRGPSRGALRAPWKSLSEWKLSNPWKKKLGDDK</sequence>
<dbReference type="CTD" id="4541"/>
<dbReference type="GO" id="GO:0031966">
    <property type="term" value="C:mitochondrial membrane"/>
    <property type="evidence" value="ECO:0007669"/>
    <property type="project" value="UniProtKB-SubCell"/>
</dbReference>
<name>A5PIT8_SARPI</name>
<dbReference type="PANTHER" id="PTHR11435:SF1">
    <property type="entry name" value="NADH-UBIQUINONE OXIDOREDUCTASE CHAIN 6"/>
    <property type="match status" value="1"/>
</dbReference>
<dbReference type="PANTHER" id="PTHR11435">
    <property type="entry name" value="NADH UBIQUINONE OXIDOREDUCTASE SUBUNIT ND6"/>
    <property type="match status" value="1"/>
</dbReference>
<evidence type="ECO:0000256" key="9">
    <source>
        <dbReference type="ARBA" id="ARBA00022982"/>
    </source>
</evidence>
<evidence type="ECO:0000256" key="11">
    <source>
        <dbReference type="ARBA" id="ARBA00023027"/>
    </source>
</evidence>
<keyword evidence="8 15" id="KW-1278">Translocase</keyword>
<keyword evidence="9 15" id="KW-0249">Electron transport</keyword>
<dbReference type="EMBL" id="MH329246">
    <property type="protein sequence ID" value="AYE40145.1"/>
    <property type="molecule type" value="Genomic_DNA"/>
</dbReference>
<dbReference type="InterPro" id="IPR042106">
    <property type="entry name" value="Nuo/plastoQ_OxRdtase_6_NuoJ"/>
</dbReference>
<evidence type="ECO:0000256" key="1">
    <source>
        <dbReference type="ARBA" id="ARBA00004225"/>
    </source>
</evidence>
<evidence type="ECO:0000256" key="5">
    <source>
        <dbReference type="ARBA" id="ARBA00022448"/>
    </source>
</evidence>
<dbReference type="EMBL" id="AP009233">
    <property type="protein sequence ID" value="BAF64177.1"/>
    <property type="molecule type" value="Genomic_DNA"/>
</dbReference>
<keyword evidence="10 15" id="KW-1133">Transmembrane helix</keyword>
<keyword evidence="6 15" id="KW-0679">Respiratory chain</keyword>
<feature type="transmembrane region" description="Helical" evidence="15">
    <location>
        <begin position="7"/>
        <end position="26"/>
    </location>
</feature>
<feature type="transmembrane region" description="Helical" evidence="15">
    <location>
        <begin position="95"/>
        <end position="111"/>
    </location>
</feature>
<evidence type="ECO:0000256" key="13">
    <source>
        <dbReference type="ARBA" id="ARBA00023136"/>
    </source>
</evidence>
<evidence type="ECO:0000256" key="2">
    <source>
        <dbReference type="ARBA" id="ARBA00005698"/>
    </source>
</evidence>
<reference evidence="17" key="1">
    <citation type="journal article" date="2007" name="Mol. Phylogenet. Evol.">
        <title>Phylogenetic relationships among anchovies, sardines, herrings and their relatives (Clupeiformes), inferred from whole mitogenome sequences.</title>
        <authorList>
            <person name="Lavoue S."/>
            <person name="Miya M."/>
            <person name="Saitoh K."/>
            <person name="Ishiguro N.B."/>
            <person name="Nishida M."/>
        </authorList>
    </citation>
    <scope>NUCLEOTIDE SEQUENCE</scope>
</reference>
<geneLocation type="mitochondrion" evidence="17"/>
<reference evidence="16" key="2">
    <citation type="submission" date="2018-05" db="EMBL/GenBank/DDBJ databases">
        <authorList>
            <person name="Lanie J.A."/>
            <person name="Ng W.-L."/>
            <person name="Kazmierczak K.M."/>
            <person name="Andrzejewski T.M."/>
            <person name="Davidsen T.M."/>
            <person name="Wayne K.J."/>
            <person name="Tettelin H."/>
            <person name="Glass J.I."/>
            <person name="Rusch D."/>
            <person name="Podicherti R."/>
            <person name="Tsui H.-C.T."/>
            <person name="Winkler M.E."/>
        </authorList>
    </citation>
    <scope>NUCLEOTIDE SEQUENCE</scope>
    <source>
        <tissue evidence="16">Muscle</tissue>
    </source>
</reference>
<feature type="transmembrane region" description="Helical" evidence="15">
    <location>
        <begin position="32"/>
        <end position="50"/>
    </location>
</feature>
<protein>
    <recommendedName>
        <fullName evidence="4 15">NADH-ubiquinone oxidoreductase chain 6</fullName>
        <ecNumber evidence="3 15">7.1.1.2</ecNumber>
    </recommendedName>
</protein>
<keyword evidence="12 15" id="KW-0496">Mitochondrion</keyword>
<dbReference type="EC" id="7.1.1.2" evidence="3 15"/>
<keyword evidence="11 15" id="KW-0520">NAD</keyword>
<comment type="catalytic activity">
    <reaction evidence="14 15">
        <text>a ubiquinone + NADH + 5 H(+)(in) = a ubiquinol + NAD(+) + 4 H(+)(out)</text>
        <dbReference type="Rhea" id="RHEA:29091"/>
        <dbReference type="Rhea" id="RHEA-COMP:9565"/>
        <dbReference type="Rhea" id="RHEA-COMP:9566"/>
        <dbReference type="ChEBI" id="CHEBI:15378"/>
        <dbReference type="ChEBI" id="CHEBI:16389"/>
        <dbReference type="ChEBI" id="CHEBI:17976"/>
        <dbReference type="ChEBI" id="CHEBI:57540"/>
        <dbReference type="ChEBI" id="CHEBI:57945"/>
        <dbReference type="EC" id="7.1.1.2"/>
    </reaction>
</comment>
<dbReference type="InterPro" id="IPR001457">
    <property type="entry name" value="NADH_UbQ/plastoQ_OxRdtase_su6"/>
</dbReference>
<evidence type="ECO:0000256" key="8">
    <source>
        <dbReference type="ARBA" id="ARBA00022967"/>
    </source>
</evidence>
<dbReference type="EMBL" id="MT410864">
    <property type="protein sequence ID" value="QNK04178.1"/>
    <property type="molecule type" value="Genomic_DNA"/>
</dbReference>
<proteinExistence type="inferred from homology"/>
<dbReference type="GO" id="GO:0008137">
    <property type="term" value="F:NADH dehydrogenase (ubiquinone) activity"/>
    <property type="evidence" value="ECO:0007669"/>
    <property type="project" value="UniProtKB-UniRule"/>
</dbReference>
<dbReference type="InterPro" id="IPR050269">
    <property type="entry name" value="ComplexI_Subunit6"/>
</dbReference>
<evidence type="ECO:0000256" key="4">
    <source>
        <dbReference type="ARBA" id="ARBA00021095"/>
    </source>
</evidence>
<keyword evidence="13 15" id="KW-0472">Membrane</keyword>
<feature type="transmembrane region" description="Helical" evidence="15">
    <location>
        <begin position="140"/>
        <end position="163"/>
    </location>
</feature>
<dbReference type="Pfam" id="PF00499">
    <property type="entry name" value="Oxidored_q3"/>
    <property type="match status" value="1"/>
</dbReference>
<evidence type="ECO:0000313" key="18">
    <source>
        <dbReference type="EMBL" id="QNK04178.1"/>
    </source>
</evidence>
<dbReference type="AlphaFoldDB" id="A5PIT8"/>
<evidence type="ECO:0000256" key="3">
    <source>
        <dbReference type="ARBA" id="ARBA00012944"/>
    </source>
</evidence>
<evidence type="ECO:0000256" key="12">
    <source>
        <dbReference type="ARBA" id="ARBA00023128"/>
    </source>
</evidence>
<evidence type="ECO:0000313" key="17">
    <source>
        <dbReference type="EMBL" id="BAF64177.1"/>
    </source>
</evidence>
<comment type="similarity">
    <text evidence="2 15">Belongs to the complex I subunit 6 family.</text>
</comment>
<evidence type="ECO:0000313" key="16">
    <source>
        <dbReference type="EMBL" id="AYE40145.1"/>
    </source>
</evidence>
<accession>A5PIT8</accession>
<keyword evidence="7 15" id="KW-0812">Transmembrane</keyword>
<gene>
    <name evidence="17" type="primary">ND6</name>
</gene>
<comment type="function">
    <text evidence="15">Core subunit of the mitochondrial membrane respiratory chain NADH dehydrogenase (Complex I) which catalyzes electron transfer from NADH through the respiratory chain, using ubiquinone as an electron acceptor. Essential for the catalytic activity and assembly of complex I.</text>
</comment>
<evidence type="ECO:0000256" key="10">
    <source>
        <dbReference type="ARBA" id="ARBA00022989"/>
    </source>
</evidence>
<evidence type="ECO:0000256" key="6">
    <source>
        <dbReference type="ARBA" id="ARBA00022660"/>
    </source>
</evidence>
<dbReference type="Gene3D" id="1.20.120.1200">
    <property type="entry name" value="NADH-ubiquinone/plastoquinone oxidoreductase chain 6, subunit NuoJ"/>
    <property type="match status" value="1"/>
</dbReference>
<reference evidence="18" key="3">
    <citation type="submission" date="2020-04" db="EMBL/GenBank/DDBJ databases">
        <title>DNAmark Project.</title>
        <authorList>
            <person name="Margaryan A."/>
        </authorList>
    </citation>
    <scope>NUCLEOTIDE SEQUENCE</scope>
    <source>
        <strain evidence="18">DM510</strain>
    </source>
</reference>
<dbReference type="GeneID" id="5228460"/>
<keyword evidence="5 15" id="KW-0813">Transport</keyword>